<gene>
    <name evidence="2" type="ORF">SpAn4DRAFT_2967</name>
</gene>
<dbReference type="PANTHER" id="PTHR35867:SF1">
    <property type="entry name" value="PROTEIN RSEC"/>
    <property type="match status" value="1"/>
</dbReference>
<keyword evidence="1" id="KW-0812">Transmembrane</keyword>
<dbReference type="EMBL" id="CTRP01000010">
    <property type="protein sequence ID" value="CQR72507.1"/>
    <property type="molecule type" value="Genomic_DNA"/>
</dbReference>
<proteinExistence type="predicted"/>
<feature type="transmembrane region" description="Helical" evidence="1">
    <location>
        <begin position="67"/>
        <end position="87"/>
    </location>
</feature>
<accession>A0A0U1KYL8</accession>
<reference evidence="3" key="1">
    <citation type="submission" date="2015-03" db="EMBL/GenBank/DDBJ databases">
        <authorList>
            <person name="Nijsse Bart"/>
        </authorList>
    </citation>
    <scope>NUCLEOTIDE SEQUENCE [LARGE SCALE GENOMIC DNA]</scope>
</reference>
<feature type="transmembrane region" description="Helical" evidence="1">
    <location>
        <begin position="99"/>
        <end position="117"/>
    </location>
</feature>
<dbReference type="InterPro" id="IPR026268">
    <property type="entry name" value="RseC"/>
</dbReference>
<evidence type="ECO:0000313" key="2">
    <source>
        <dbReference type="EMBL" id="CQR72507.1"/>
    </source>
</evidence>
<dbReference type="RefSeq" id="WP_021167222.1">
    <property type="nucleotide sequence ID" value="NZ_CTRP01000010.1"/>
</dbReference>
<dbReference type="InterPro" id="IPR007359">
    <property type="entry name" value="SigmaE_reg_RseC_MucC"/>
</dbReference>
<dbReference type="PIRSF" id="PIRSF004923">
    <property type="entry name" value="RseC"/>
    <property type="match status" value="1"/>
</dbReference>
<evidence type="ECO:0000313" key="3">
    <source>
        <dbReference type="Proteomes" id="UP000049855"/>
    </source>
</evidence>
<dbReference type="Pfam" id="PF04246">
    <property type="entry name" value="RseC_MucC"/>
    <property type="match status" value="1"/>
</dbReference>
<sequence length="139" mass="15138">MGKQQEGIVLEVFDGMAKVKASRHSDCENCGSCPGNDAIVVEVLNPVGAKRGQRVIIEGKEVNMLKAAFIVYMLPLIAAVAGVFAGTYLATTKMETDPIWYQVAGGVVAVVISLIYIRYFDRNARTDDTMRPVITRILS</sequence>
<protein>
    <submittedName>
        <fullName evidence="2">Sigma factor RpoE regulatory protein RseC</fullName>
    </submittedName>
</protein>
<dbReference type="PANTHER" id="PTHR35867">
    <property type="entry name" value="PROTEIN RSEC"/>
    <property type="match status" value="1"/>
</dbReference>
<keyword evidence="3" id="KW-1185">Reference proteome</keyword>
<dbReference type="AlphaFoldDB" id="A0A0U1KYL8"/>
<keyword evidence="1" id="KW-0472">Membrane</keyword>
<name>A0A0U1KYL8_9FIRM</name>
<dbReference type="Proteomes" id="UP000049855">
    <property type="component" value="Unassembled WGS sequence"/>
</dbReference>
<keyword evidence="1" id="KW-1133">Transmembrane helix</keyword>
<evidence type="ECO:0000256" key="1">
    <source>
        <dbReference type="SAM" id="Phobius"/>
    </source>
</evidence>
<organism evidence="2 3">
    <name type="scientific">Sporomusa ovata</name>
    <dbReference type="NCBI Taxonomy" id="2378"/>
    <lineage>
        <taxon>Bacteria</taxon>
        <taxon>Bacillati</taxon>
        <taxon>Bacillota</taxon>
        <taxon>Negativicutes</taxon>
        <taxon>Selenomonadales</taxon>
        <taxon>Sporomusaceae</taxon>
        <taxon>Sporomusa</taxon>
    </lineage>
</organism>